<dbReference type="InterPro" id="IPR001128">
    <property type="entry name" value="Cyt_P450"/>
</dbReference>
<keyword evidence="9 14" id="KW-0521">NADP</keyword>
<dbReference type="Pfam" id="PF00258">
    <property type="entry name" value="Flavodoxin_1"/>
    <property type="match status" value="1"/>
</dbReference>
<dbReference type="OMA" id="LCTMGFR"/>
<dbReference type="PANTHER" id="PTHR19384:SF127">
    <property type="entry name" value="BIFUNCTIONAL CYTOCHROME P450_NADPH--P450 REDUCTASE"/>
    <property type="match status" value="1"/>
</dbReference>
<dbReference type="GO" id="GO:0050660">
    <property type="term" value="F:flavin adenine dinucleotide binding"/>
    <property type="evidence" value="ECO:0007669"/>
    <property type="project" value="TreeGrafter"/>
</dbReference>
<sequence>MPSEQHKECPIVEIPQLKGLPLIGNVLDIDLEIPSQSLAKIARRPEFKDAMALNMGGQRFLAVNTAALLNEICDESRFKKMVHLGLEKLRSVAGDGLFTAHNEEPNWGVAHRILMPVFGPMKIREMFPQMKDIASQMCLKWARHGEAYDIDVASDCTRLTLDTIALCTMDFRFNSFYDSNTMHPFVDSMLVALREADVQSNIPEFIDSLRFRSHDKYKKHIKSMRDTADGIIKRRRAHPVNAPDLLNSMLMGRDPQTGQGMTDESIINNMVTFLIAGHETTSGLLSFVFYYVLKHPETLQRAQQEVDDVTGTSPLTVEHLAKLPYINAVMRETLRLQPTAPAFGVTAAKDEVIGGKYRVRAGEVIFGNLIVVQSDESVYGADAGSFNPERMLEENFKRLPPGAWKPFGNGMRGCIGRPFAWQEALLVVAVVLQNFSLEAADPAYKLKIKETLTMKPDGFKMRAKLRHCTDATDLAVALQSGSGAVPASKISSSVASSFSNTAAAIANAKPIALYYGSNTGTCEVLARHLARDAAAKGFAADPISPLDSATQKLPTDRPVVILTASYDGQPADNAVQFVKWLEALAAAPAGDTQEPLKGVSYAVFACGHRDWPLTLYRIPKLVDELLAKTGAHRLAELGTADSAVSDLVSDLDGWSQGLLWPALGHTSSGSESDDENSLIRSLLQVRVSRPRRLEMHDNLVEATVASSYALTRPEALVRKHHLEMTLPTGTRYEAGDHLIVLPTNPKANVKRALARFHLSWDSVISTAGDHKLPKQDAITVSELLSSYTELAQPATPKDIRVLKAATTDDQTREALRFLSAEGFEREVRDTRTSVLDLLERFPDVVLPFGTFLALLPALRMRTYSISSAPTPSSSSSSLSLTFSVLDQPARSSRPQSSSSTITSTSSPRFLGVASNYLSDLVAGDVLYVGVKKARDAFRLPKNITEAPVVMVAAGTGYAPFRGFVQELMIAAGDNSKRQTNGNRKPAATTLFFGCRGPEDDIYREELDEAERAGVVRVIRAYSRSVVSGVAAGHVQDALQQHKDELVELWRTGAKFYVCGSTRMASDVKDVVRDVASLAVGRNGADADATWFSQFELERYVAEIFA</sequence>
<evidence type="ECO:0000256" key="8">
    <source>
        <dbReference type="ARBA" id="ARBA00022827"/>
    </source>
</evidence>
<evidence type="ECO:0000313" key="18">
    <source>
        <dbReference type="EMBL" id="EMR63807.1"/>
    </source>
</evidence>
<keyword evidence="5 14" id="KW-0285">Flavoprotein</keyword>
<dbReference type="Pfam" id="PF00175">
    <property type="entry name" value="NAD_binding_1"/>
    <property type="match status" value="1"/>
</dbReference>
<dbReference type="Proteomes" id="UP000012174">
    <property type="component" value="Unassembled WGS sequence"/>
</dbReference>
<dbReference type="InterPro" id="IPR008254">
    <property type="entry name" value="Flavodoxin/NO_synth"/>
</dbReference>
<dbReference type="PRINTS" id="PR00385">
    <property type="entry name" value="P450"/>
</dbReference>
<dbReference type="InterPro" id="IPR029039">
    <property type="entry name" value="Flavoprotein-like_sf"/>
</dbReference>
<dbReference type="Pfam" id="PF00067">
    <property type="entry name" value="p450"/>
    <property type="match status" value="1"/>
</dbReference>
<keyword evidence="8 14" id="KW-0274">FAD</keyword>
<dbReference type="KEGG" id="ela:UCREL1_9234"/>
<evidence type="ECO:0000256" key="11">
    <source>
        <dbReference type="ARBA" id="ARBA00023002"/>
    </source>
</evidence>
<dbReference type="HOGENOM" id="CLU_001570_7_0_1"/>
<keyword evidence="3 14" id="KW-0813">Transport</keyword>
<evidence type="ECO:0000256" key="3">
    <source>
        <dbReference type="ARBA" id="ARBA00022448"/>
    </source>
</evidence>
<evidence type="ECO:0000256" key="6">
    <source>
        <dbReference type="ARBA" id="ARBA00022643"/>
    </source>
</evidence>
<keyword evidence="6 14" id="KW-0288">FMN</keyword>
<dbReference type="Gene3D" id="2.40.30.10">
    <property type="entry name" value="Translation factors"/>
    <property type="match status" value="1"/>
</dbReference>
<protein>
    <recommendedName>
        <fullName evidence="14">Bifunctional cytochrome P450/NADPH--P450 reductase</fullName>
    </recommendedName>
    <domain>
        <recommendedName>
            <fullName evidence="14">Cytochrome P450</fullName>
            <ecNumber evidence="14">1.14.14.1</ecNumber>
        </recommendedName>
    </domain>
    <domain>
        <recommendedName>
            <fullName evidence="14">NADPH--cytochrome P450 reductase</fullName>
            <ecNumber evidence="14">1.6.2.4</ecNumber>
        </recommendedName>
    </domain>
</protein>
<evidence type="ECO:0000256" key="9">
    <source>
        <dbReference type="ARBA" id="ARBA00022857"/>
    </source>
</evidence>
<dbReference type="GO" id="GO:0070330">
    <property type="term" value="F:aromatase activity"/>
    <property type="evidence" value="ECO:0007669"/>
    <property type="project" value="UniProtKB-UniRule"/>
</dbReference>
<evidence type="ECO:0000256" key="2">
    <source>
        <dbReference type="ARBA" id="ARBA00010018"/>
    </source>
</evidence>
<dbReference type="eggNOG" id="KOG0157">
    <property type="taxonomic scope" value="Eukaryota"/>
</dbReference>
<feature type="domain" description="Flavodoxin-like" evidence="16">
    <location>
        <begin position="511"/>
        <end position="659"/>
    </location>
</feature>
<evidence type="ECO:0000256" key="12">
    <source>
        <dbReference type="ARBA" id="ARBA00023004"/>
    </source>
</evidence>
<dbReference type="GO" id="GO:0010181">
    <property type="term" value="F:FMN binding"/>
    <property type="evidence" value="ECO:0007669"/>
    <property type="project" value="UniProtKB-UniRule"/>
</dbReference>
<dbReference type="PROSITE" id="PS50902">
    <property type="entry name" value="FLAVODOXIN_LIKE"/>
    <property type="match status" value="1"/>
</dbReference>
<dbReference type="Gene3D" id="1.10.630.10">
    <property type="entry name" value="Cytochrome P450"/>
    <property type="match status" value="1"/>
</dbReference>
<dbReference type="InterPro" id="IPR003097">
    <property type="entry name" value="CysJ-like_FAD-binding"/>
</dbReference>
<organism evidence="18 19">
    <name type="scientific">Eutypa lata (strain UCR-EL1)</name>
    <name type="common">Grapevine dieback disease fungus</name>
    <name type="synonym">Eutypa armeniacae</name>
    <dbReference type="NCBI Taxonomy" id="1287681"/>
    <lineage>
        <taxon>Eukaryota</taxon>
        <taxon>Fungi</taxon>
        <taxon>Dikarya</taxon>
        <taxon>Ascomycota</taxon>
        <taxon>Pezizomycotina</taxon>
        <taxon>Sordariomycetes</taxon>
        <taxon>Xylariomycetidae</taxon>
        <taxon>Xylariales</taxon>
        <taxon>Diatrypaceae</taxon>
        <taxon>Eutypa</taxon>
    </lineage>
</organism>
<dbReference type="InterPro" id="IPR023173">
    <property type="entry name" value="NADPH_Cyt_P450_Rdtase_alpha"/>
</dbReference>
<keyword evidence="19" id="KW-1185">Reference proteome</keyword>
<dbReference type="GO" id="GO:0005829">
    <property type="term" value="C:cytosol"/>
    <property type="evidence" value="ECO:0007669"/>
    <property type="project" value="TreeGrafter"/>
</dbReference>
<comment type="catalytic activity">
    <reaction evidence="14">
        <text>an organic molecule + reduced [NADPH--hemoprotein reductase] + O2 = an alcohol + oxidized [NADPH--hemoprotein reductase] + H2O + H(+)</text>
        <dbReference type="Rhea" id="RHEA:17149"/>
        <dbReference type="Rhea" id="RHEA-COMP:11964"/>
        <dbReference type="Rhea" id="RHEA-COMP:11965"/>
        <dbReference type="ChEBI" id="CHEBI:15377"/>
        <dbReference type="ChEBI" id="CHEBI:15378"/>
        <dbReference type="ChEBI" id="CHEBI:15379"/>
        <dbReference type="ChEBI" id="CHEBI:30879"/>
        <dbReference type="ChEBI" id="CHEBI:57618"/>
        <dbReference type="ChEBI" id="CHEBI:58210"/>
        <dbReference type="ChEBI" id="CHEBI:142491"/>
        <dbReference type="EC" id="1.14.14.1"/>
    </reaction>
</comment>
<dbReference type="Gene3D" id="1.20.990.10">
    <property type="entry name" value="NADPH-cytochrome p450 Reductase, Chain A, domain 3"/>
    <property type="match status" value="1"/>
</dbReference>
<gene>
    <name evidence="18" type="ORF">UCREL1_9234</name>
</gene>
<dbReference type="InterPro" id="IPR017972">
    <property type="entry name" value="Cyt_P450_CS"/>
</dbReference>
<dbReference type="InterPro" id="IPR039261">
    <property type="entry name" value="FNR_nucleotide-bd"/>
</dbReference>
<comment type="similarity">
    <text evidence="2 14">In the N-terminal section; belongs to the cytochrome P450 family.</text>
</comment>
<dbReference type="EC" id="1.6.2.4" evidence="14"/>
<dbReference type="Gene3D" id="3.40.50.80">
    <property type="entry name" value="Nucleotide-binding domain of ferredoxin-NADP reductase (FNR) module"/>
    <property type="match status" value="1"/>
</dbReference>
<dbReference type="PRINTS" id="PR00463">
    <property type="entry name" value="EP450I"/>
</dbReference>
<dbReference type="PIRSF" id="PIRSF000209">
    <property type="entry name" value="Bifunctional_P450_P450R"/>
    <property type="match status" value="1"/>
</dbReference>
<dbReference type="Gene3D" id="3.40.50.360">
    <property type="match status" value="1"/>
</dbReference>
<dbReference type="InterPro" id="IPR036396">
    <property type="entry name" value="Cyt_P450_sf"/>
</dbReference>
<evidence type="ECO:0000256" key="1">
    <source>
        <dbReference type="ARBA" id="ARBA00001971"/>
    </source>
</evidence>
<reference evidence="19" key="1">
    <citation type="journal article" date="2013" name="Genome Announc.">
        <title>Draft genome sequence of the grapevine dieback fungus Eutypa lata UCR-EL1.</title>
        <authorList>
            <person name="Blanco-Ulate B."/>
            <person name="Rolshausen P.E."/>
            <person name="Cantu D."/>
        </authorList>
    </citation>
    <scope>NUCLEOTIDE SEQUENCE [LARGE SCALE GENOMIC DNA]</scope>
    <source>
        <strain evidence="19">UCR-EL1</strain>
    </source>
</reference>
<evidence type="ECO:0000256" key="13">
    <source>
        <dbReference type="ARBA" id="ARBA00023033"/>
    </source>
</evidence>
<dbReference type="GO" id="GO:0005506">
    <property type="term" value="F:iron ion binding"/>
    <property type="evidence" value="ECO:0007669"/>
    <property type="project" value="UniProtKB-UniRule"/>
</dbReference>
<dbReference type="InterPro" id="IPR023206">
    <property type="entry name" value="Bifunctional_P450_P450_red"/>
</dbReference>
<dbReference type="PANTHER" id="PTHR19384">
    <property type="entry name" value="NITRIC OXIDE SYNTHASE-RELATED"/>
    <property type="match status" value="1"/>
</dbReference>
<evidence type="ECO:0000256" key="7">
    <source>
        <dbReference type="ARBA" id="ARBA00022723"/>
    </source>
</evidence>
<evidence type="ECO:0000259" key="16">
    <source>
        <dbReference type="PROSITE" id="PS50902"/>
    </source>
</evidence>
<feature type="domain" description="FAD-binding FR-type" evidence="17">
    <location>
        <begin position="697"/>
        <end position="940"/>
    </location>
</feature>
<keyword evidence="12 14" id="KW-0408">Iron</keyword>
<dbReference type="OrthoDB" id="1470350at2759"/>
<keyword evidence="10 14" id="KW-0249">Electron transport</keyword>
<evidence type="ECO:0000256" key="14">
    <source>
        <dbReference type="PIRNR" id="PIRNR000209"/>
    </source>
</evidence>
<dbReference type="GO" id="GO:0003958">
    <property type="term" value="F:NADPH-hemoprotein reductase activity"/>
    <property type="evidence" value="ECO:0007669"/>
    <property type="project" value="UniProtKB-UniRule"/>
</dbReference>
<dbReference type="AlphaFoldDB" id="M7SI26"/>
<comment type="cofactor">
    <cofactor evidence="1 14 15">
        <name>heme</name>
        <dbReference type="ChEBI" id="CHEBI:30413"/>
    </cofactor>
</comment>
<evidence type="ECO:0000313" key="19">
    <source>
        <dbReference type="Proteomes" id="UP000012174"/>
    </source>
</evidence>
<dbReference type="SUPFAM" id="SSF52218">
    <property type="entry name" value="Flavoproteins"/>
    <property type="match status" value="1"/>
</dbReference>
<feature type="binding site" description="axial binding residue" evidence="15">
    <location>
        <position position="414"/>
    </location>
    <ligand>
        <name>heme</name>
        <dbReference type="ChEBI" id="CHEBI:30413"/>
    </ligand>
    <ligandPart>
        <name>Fe</name>
        <dbReference type="ChEBI" id="CHEBI:18248"/>
    </ligandPart>
</feature>
<dbReference type="SUPFAM" id="SSF48264">
    <property type="entry name" value="Cytochrome P450"/>
    <property type="match status" value="1"/>
</dbReference>
<comment type="cofactor">
    <cofactor evidence="14">
        <name>FAD</name>
        <dbReference type="ChEBI" id="CHEBI:57692"/>
    </cofactor>
    <cofactor evidence="14">
        <name>FMN</name>
        <dbReference type="ChEBI" id="CHEBI:58210"/>
    </cofactor>
</comment>
<keyword evidence="13 14" id="KW-0503">Monooxygenase</keyword>
<dbReference type="PROSITE" id="PS51384">
    <property type="entry name" value="FAD_FR"/>
    <property type="match status" value="1"/>
</dbReference>
<dbReference type="SUPFAM" id="SSF63380">
    <property type="entry name" value="Riboflavin synthase domain-like"/>
    <property type="match status" value="1"/>
</dbReference>
<keyword evidence="11 14" id="KW-0560">Oxidoreductase</keyword>
<evidence type="ECO:0000256" key="10">
    <source>
        <dbReference type="ARBA" id="ARBA00022982"/>
    </source>
</evidence>
<proteinExistence type="inferred from homology"/>
<name>M7SI26_EUTLA</name>
<evidence type="ECO:0000256" key="5">
    <source>
        <dbReference type="ARBA" id="ARBA00022630"/>
    </source>
</evidence>
<evidence type="ECO:0000256" key="4">
    <source>
        <dbReference type="ARBA" id="ARBA00022617"/>
    </source>
</evidence>
<dbReference type="eggNOG" id="KOG1158">
    <property type="taxonomic scope" value="Eukaryota"/>
</dbReference>
<accession>M7SI26</accession>
<evidence type="ECO:0000259" key="17">
    <source>
        <dbReference type="PROSITE" id="PS51384"/>
    </source>
</evidence>
<dbReference type="CDD" id="cd11068">
    <property type="entry name" value="CYP120A1"/>
    <property type="match status" value="1"/>
</dbReference>
<dbReference type="InterPro" id="IPR002401">
    <property type="entry name" value="Cyt_P450_E_grp-I"/>
</dbReference>
<dbReference type="InterPro" id="IPR017938">
    <property type="entry name" value="Riboflavin_synthase-like_b-brl"/>
</dbReference>
<dbReference type="Pfam" id="PF00667">
    <property type="entry name" value="FAD_binding_1"/>
    <property type="match status" value="1"/>
</dbReference>
<comment type="catalytic activity">
    <reaction evidence="14">
        <text>2 oxidized [cytochrome P450] + NADPH = 2 reduced [cytochrome P450] + NADP(+) + H(+)</text>
        <dbReference type="Rhea" id="RHEA:24040"/>
        <dbReference type="Rhea" id="RHEA-COMP:14627"/>
        <dbReference type="Rhea" id="RHEA-COMP:14628"/>
        <dbReference type="ChEBI" id="CHEBI:15378"/>
        <dbReference type="ChEBI" id="CHEBI:55376"/>
        <dbReference type="ChEBI" id="CHEBI:57783"/>
        <dbReference type="ChEBI" id="CHEBI:58349"/>
        <dbReference type="ChEBI" id="CHEBI:60344"/>
        <dbReference type="EC" id="1.6.2.4"/>
    </reaction>
</comment>
<dbReference type="FunFam" id="1.10.630.10:FF:000040">
    <property type="entry name" value="Bifunctional cytochrome P450/NADPH--P450 reductase"/>
    <property type="match status" value="1"/>
</dbReference>
<dbReference type="EMBL" id="KB707158">
    <property type="protein sequence ID" value="EMR63807.1"/>
    <property type="molecule type" value="Genomic_DNA"/>
</dbReference>
<evidence type="ECO:0000256" key="15">
    <source>
        <dbReference type="PIRSR" id="PIRSR000209-1"/>
    </source>
</evidence>
<dbReference type="PROSITE" id="PS00086">
    <property type="entry name" value="CYTOCHROME_P450"/>
    <property type="match status" value="1"/>
</dbReference>
<keyword evidence="7 14" id="KW-0479">Metal-binding</keyword>
<dbReference type="SUPFAM" id="SSF52343">
    <property type="entry name" value="Ferredoxin reductase-like, C-terminal NADP-linked domain"/>
    <property type="match status" value="1"/>
</dbReference>
<dbReference type="GO" id="GO:0020037">
    <property type="term" value="F:heme binding"/>
    <property type="evidence" value="ECO:0007669"/>
    <property type="project" value="UniProtKB-UniRule"/>
</dbReference>
<dbReference type="InterPro" id="IPR001433">
    <property type="entry name" value="OxRdtase_FAD/NAD-bd"/>
</dbReference>
<dbReference type="InterPro" id="IPR017927">
    <property type="entry name" value="FAD-bd_FR_type"/>
</dbReference>
<keyword evidence="4 14" id="KW-0349">Heme</keyword>
<dbReference type="STRING" id="1287681.M7SI26"/>
<dbReference type="EC" id="1.14.14.1" evidence="14"/>